<comment type="caution">
    <text evidence="3">The sequence shown here is derived from an EMBL/GenBank/DDBJ whole genome shotgun (WGS) entry which is preliminary data.</text>
</comment>
<feature type="domain" description="Integrase catalytic" evidence="2">
    <location>
        <begin position="190"/>
        <end position="363"/>
    </location>
</feature>
<sequence length="494" mass="57949">MIVYNTYKQYNTPIEESGLTPENQEYLDNLKKHGAGIFNDILRKVPLPEMHLHLPNDVPSENISNGSFNNTGKYSFCGPGTKVQKRINEGYQGVNNLDKACKQHDISYSKNKSTKERNVADDILANRASQIALDPNEPNYVRKDAKLVTGIMELYFNPQTGYSGINDLVRKSKLSSKIVADWLGKQNVYTLHKPIKHRFKTRRVLVHKIDDQWQADLVDMQKYKTVNKNMNYILTIIDVFSKYAWAIPIQRKTGDEITKAFKYVFKERIASKLQTDKGLEFINKPTQELLKKHNVHWFATENETKAQVVERFNRTLKSKMWKYFTENDTKKWIDILPALMKNYNSSYHRSIKMTPEQGSLIENSAEVYKNLFPKISSDLKKRKFNVGDRIRISRKQKDFRKGYLPNFTTEIFIVSEKLKTEPYTYKIKDMDGEEVQGSFYEQEMVKYDNEFYEIEKILKSNKNKMLVKWKGYETPSWINKKDIVENVKPNERLC</sequence>
<reference evidence="3" key="1">
    <citation type="submission" date="2021-02" db="EMBL/GenBank/DDBJ databases">
        <authorList>
            <person name="Nowell W R."/>
        </authorList>
    </citation>
    <scope>NUCLEOTIDE SEQUENCE</scope>
</reference>
<dbReference type="InterPro" id="IPR036444">
    <property type="entry name" value="PLipase_A2_dom_sf"/>
</dbReference>
<dbReference type="PANTHER" id="PTHR46585:SF1">
    <property type="entry name" value="CHROMO DOMAIN-CONTAINING PROTEIN"/>
    <property type="match status" value="1"/>
</dbReference>
<dbReference type="InterPro" id="IPR036397">
    <property type="entry name" value="RNaseH_sf"/>
</dbReference>
<dbReference type="InterPro" id="IPR013607">
    <property type="entry name" value="Phospholipase_A2-like"/>
</dbReference>
<dbReference type="PANTHER" id="PTHR46585">
    <property type="entry name" value="INTEGRASE CORE DOMAIN CONTAINING PROTEIN"/>
    <property type="match status" value="1"/>
</dbReference>
<proteinExistence type="predicted"/>
<dbReference type="SUPFAM" id="SSF53098">
    <property type="entry name" value="Ribonuclease H-like"/>
    <property type="match status" value="1"/>
</dbReference>
<dbReference type="Pfam" id="PF00665">
    <property type="entry name" value="rve"/>
    <property type="match status" value="1"/>
</dbReference>
<evidence type="ECO:0008006" key="5">
    <source>
        <dbReference type="Google" id="ProtNLM"/>
    </source>
</evidence>
<organism evidence="3 4">
    <name type="scientific">Rotaria magnacalcarata</name>
    <dbReference type="NCBI Taxonomy" id="392030"/>
    <lineage>
        <taxon>Eukaryota</taxon>
        <taxon>Metazoa</taxon>
        <taxon>Spiralia</taxon>
        <taxon>Gnathifera</taxon>
        <taxon>Rotifera</taxon>
        <taxon>Eurotatoria</taxon>
        <taxon>Bdelloidea</taxon>
        <taxon>Philodinida</taxon>
        <taxon>Philodinidae</taxon>
        <taxon>Rotaria</taxon>
    </lineage>
</organism>
<gene>
    <name evidence="3" type="ORF">XDN619_LOCUS18060</name>
</gene>
<dbReference type="PROSITE" id="PS50013">
    <property type="entry name" value="CHROMO_2"/>
    <property type="match status" value="1"/>
</dbReference>
<evidence type="ECO:0000313" key="3">
    <source>
        <dbReference type="EMBL" id="CAF2097917.1"/>
    </source>
</evidence>
<evidence type="ECO:0000259" key="2">
    <source>
        <dbReference type="PROSITE" id="PS50994"/>
    </source>
</evidence>
<dbReference type="InterPro" id="IPR000953">
    <property type="entry name" value="Chromo/chromo_shadow_dom"/>
</dbReference>
<dbReference type="GO" id="GO:0050482">
    <property type="term" value="P:arachidonate secretion"/>
    <property type="evidence" value="ECO:0007669"/>
    <property type="project" value="InterPro"/>
</dbReference>
<feature type="domain" description="Chromo" evidence="1">
    <location>
        <begin position="452"/>
        <end position="494"/>
    </location>
</feature>
<dbReference type="Gene3D" id="3.30.420.10">
    <property type="entry name" value="Ribonuclease H-like superfamily/Ribonuclease H"/>
    <property type="match status" value="1"/>
</dbReference>
<dbReference type="GO" id="GO:0003676">
    <property type="term" value="F:nucleic acid binding"/>
    <property type="evidence" value="ECO:0007669"/>
    <property type="project" value="InterPro"/>
</dbReference>
<dbReference type="PROSITE" id="PS50994">
    <property type="entry name" value="INTEGRASE"/>
    <property type="match status" value="1"/>
</dbReference>
<dbReference type="AlphaFoldDB" id="A0A816TGH8"/>
<evidence type="ECO:0000259" key="1">
    <source>
        <dbReference type="PROSITE" id="PS50013"/>
    </source>
</evidence>
<dbReference type="GO" id="GO:0006644">
    <property type="term" value="P:phospholipid metabolic process"/>
    <property type="evidence" value="ECO:0007669"/>
    <property type="project" value="InterPro"/>
</dbReference>
<dbReference type="InterPro" id="IPR001584">
    <property type="entry name" value="Integrase_cat-core"/>
</dbReference>
<dbReference type="EMBL" id="CAJNRG010007801">
    <property type="protein sequence ID" value="CAF2097917.1"/>
    <property type="molecule type" value="Genomic_DNA"/>
</dbReference>
<evidence type="ECO:0000313" key="4">
    <source>
        <dbReference type="Proteomes" id="UP000663887"/>
    </source>
</evidence>
<dbReference type="Proteomes" id="UP000663887">
    <property type="component" value="Unassembled WGS sequence"/>
</dbReference>
<dbReference type="GO" id="GO:0015074">
    <property type="term" value="P:DNA integration"/>
    <property type="evidence" value="ECO:0007669"/>
    <property type="project" value="InterPro"/>
</dbReference>
<name>A0A816TGH8_9BILA</name>
<dbReference type="Gene3D" id="1.20.90.10">
    <property type="entry name" value="Phospholipase A2 domain"/>
    <property type="match status" value="1"/>
</dbReference>
<protein>
    <recommendedName>
        <fullName evidence="5">Integrase catalytic domain-containing protein</fullName>
    </recommendedName>
</protein>
<dbReference type="Pfam" id="PF08398">
    <property type="entry name" value="Phospholip_A2_4"/>
    <property type="match status" value="1"/>
</dbReference>
<dbReference type="GO" id="GO:0004623">
    <property type="term" value="F:phospholipase A2 activity"/>
    <property type="evidence" value="ECO:0007669"/>
    <property type="project" value="InterPro"/>
</dbReference>
<dbReference type="InterPro" id="IPR012337">
    <property type="entry name" value="RNaseH-like_sf"/>
</dbReference>
<accession>A0A816TGH8</accession>
<dbReference type="GO" id="GO:0005198">
    <property type="term" value="F:structural molecule activity"/>
    <property type="evidence" value="ECO:0007669"/>
    <property type="project" value="InterPro"/>
</dbReference>